<keyword evidence="5" id="KW-0547">Nucleotide-binding</keyword>
<protein>
    <recommendedName>
        <fullName evidence="3">NAD(P)H-hydrate epimerase</fullName>
        <ecNumber evidence="3">5.1.99.6</ecNumber>
    </recommendedName>
</protein>
<dbReference type="GO" id="GO:0046872">
    <property type="term" value="F:metal ion binding"/>
    <property type="evidence" value="ECO:0007669"/>
    <property type="project" value="UniProtKB-KW"/>
</dbReference>
<evidence type="ECO:0000256" key="7">
    <source>
        <dbReference type="ARBA" id="ARBA00022958"/>
    </source>
</evidence>
<dbReference type="SUPFAM" id="SSF64153">
    <property type="entry name" value="YjeF N-terminal domain-like"/>
    <property type="match status" value="1"/>
</dbReference>
<dbReference type="PANTHER" id="PTHR13232:SF10">
    <property type="entry name" value="NAD(P)H-HYDRATE EPIMERASE"/>
    <property type="match status" value="1"/>
</dbReference>
<accession>R7QM21</accession>
<dbReference type="OrthoDB" id="4328at2759"/>
<dbReference type="Proteomes" id="UP000012073">
    <property type="component" value="Unassembled WGS sequence"/>
</dbReference>
<keyword evidence="9" id="KW-0413">Isomerase</keyword>
<evidence type="ECO:0000256" key="2">
    <source>
        <dbReference type="ARBA" id="ARBA00000909"/>
    </source>
</evidence>
<name>R7QM21_CHOCR</name>
<keyword evidence="14" id="KW-1185">Reference proteome</keyword>
<keyword evidence="7" id="KW-0630">Potassium</keyword>
<dbReference type="Pfam" id="PF03853">
    <property type="entry name" value="YjeF_N"/>
    <property type="match status" value="1"/>
</dbReference>
<evidence type="ECO:0000313" key="13">
    <source>
        <dbReference type="EMBL" id="CDF38833.1"/>
    </source>
</evidence>
<sequence length="315" mass="34781">MVGVALKLNFFILLRLTGRARAKHFRVAGHRRSQGRISMQMEVDKSSKQRDNSKPRQTHISPELANQAINDAITYSGGDVVVMARTCASGFCDALQQCYGSEEISDVFIACGSGLNGLIGLQVAVELQKRGYAPAVYAAEQSKHANFRSVCDEAGIDLHDFIPSTLEFYYDIVVDALLGTGFDGGDIRQQYWTVYEMLISTRLAIVSLDVPSGWDLSTGPRKIDVTADSFIKPEVLVSLEAPKLGSNVFAGGYHFIAGRHLPQSYFWKRESLFRLFPARSQTACSCQVTRFASKVLMERHMGDLDNSITMTCGTN</sequence>
<dbReference type="RefSeq" id="XP_005718738.1">
    <property type="nucleotide sequence ID" value="XM_005718681.1"/>
</dbReference>
<dbReference type="GeneID" id="17326457"/>
<dbReference type="InterPro" id="IPR032976">
    <property type="entry name" value="YJEFN_prot_NAXE-like"/>
</dbReference>
<dbReference type="Gene3D" id="3.40.50.10260">
    <property type="entry name" value="YjeF N-terminal domain"/>
    <property type="match status" value="1"/>
</dbReference>
<proteinExistence type="predicted"/>
<keyword evidence="8" id="KW-0520">NAD</keyword>
<keyword evidence="4" id="KW-0479">Metal-binding</keyword>
<dbReference type="Gramene" id="CDF38833">
    <property type="protein sequence ID" value="CDF38833"/>
    <property type="gene ID" value="CHC_T00001267001"/>
</dbReference>
<organism evidence="13 14">
    <name type="scientific">Chondrus crispus</name>
    <name type="common">Carrageen Irish moss</name>
    <name type="synonym">Polymorpha crispa</name>
    <dbReference type="NCBI Taxonomy" id="2769"/>
    <lineage>
        <taxon>Eukaryota</taxon>
        <taxon>Rhodophyta</taxon>
        <taxon>Florideophyceae</taxon>
        <taxon>Rhodymeniophycidae</taxon>
        <taxon>Gigartinales</taxon>
        <taxon>Gigartinaceae</taxon>
        <taxon>Chondrus</taxon>
    </lineage>
</organism>
<evidence type="ECO:0000256" key="4">
    <source>
        <dbReference type="ARBA" id="ARBA00022723"/>
    </source>
</evidence>
<evidence type="ECO:0000256" key="6">
    <source>
        <dbReference type="ARBA" id="ARBA00022857"/>
    </source>
</evidence>
<dbReference type="InterPro" id="IPR004443">
    <property type="entry name" value="YjeF_N_dom"/>
</dbReference>
<dbReference type="EC" id="5.1.99.6" evidence="3"/>
<keyword evidence="11" id="KW-0732">Signal</keyword>
<evidence type="ECO:0000256" key="11">
    <source>
        <dbReference type="SAM" id="SignalP"/>
    </source>
</evidence>
<evidence type="ECO:0000256" key="3">
    <source>
        <dbReference type="ARBA" id="ARBA00012228"/>
    </source>
</evidence>
<keyword evidence="6" id="KW-0521">NADP</keyword>
<dbReference type="PANTHER" id="PTHR13232">
    <property type="entry name" value="NAD(P)H-HYDRATE EPIMERASE"/>
    <property type="match status" value="1"/>
</dbReference>
<reference evidence="14" key="1">
    <citation type="journal article" date="2013" name="Proc. Natl. Acad. Sci. U.S.A.">
        <title>Genome structure and metabolic features in the red seaweed Chondrus crispus shed light on evolution of the Archaeplastida.</title>
        <authorList>
            <person name="Collen J."/>
            <person name="Porcel B."/>
            <person name="Carre W."/>
            <person name="Ball S.G."/>
            <person name="Chaparro C."/>
            <person name="Tonon T."/>
            <person name="Barbeyron T."/>
            <person name="Michel G."/>
            <person name="Noel B."/>
            <person name="Valentin K."/>
            <person name="Elias M."/>
            <person name="Artiguenave F."/>
            <person name="Arun A."/>
            <person name="Aury J.M."/>
            <person name="Barbosa-Neto J.F."/>
            <person name="Bothwell J.H."/>
            <person name="Bouget F.Y."/>
            <person name="Brillet L."/>
            <person name="Cabello-Hurtado F."/>
            <person name="Capella-Gutierrez S."/>
            <person name="Charrier B."/>
            <person name="Cladiere L."/>
            <person name="Cock J.M."/>
            <person name="Coelho S.M."/>
            <person name="Colleoni C."/>
            <person name="Czjzek M."/>
            <person name="Da Silva C."/>
            <person name="Delage L."/>
            <person name="Denoeud F."/>
            <person name="Deschamps P."/>
            <person name="Dittami S.M."/>
            <person name="Gabaldon T."/>
            <person name="Gachon C.M."/>
            <person name="Groisillier A."/>
            <person name="Herve C."/>
            <person name="Jabbari K."/>
            <person name="Katinka M."/>
            <person name="Kloareg B."/>
            <person name="Kowalczyk N."/>
            <person name="Labadie K."/>
            <person name="Leblanc C."/>
            <person name="Lopez P.J."/>
            <person name="McLachlan D.H."/>
            <person name="Meslet-Cladiere L."/>
            <person name="Moustafa A."/>
            <person name="Nehr Z."/>
            <person name="Nyvall Collen P."/>
            <person name="Panaud O."/>
            <person name="Partensky F."/>
            <person name="Poulain J."/>
            <person name="Rensing S.A."/>
            <person name="Rousvoal S."/>
            <person name="Samson G."/>
            <person name="Symeonidi A."/>
            <person name="Weissenbach J."/>
            <person name="Zambounis A."/>
            <person name="Wincker P."/>
            <person name="Boyen C."/>
        </authorList>
    </citation>
    <scope>NUCLEOTIDE SEQUENCE [LARGE SCALE GENOMIC DNA]</scope>
    <source>
        <strain evidence="14">cv. Stackhouse</strain>
    </source>
</reference>
<evidence type="ECO:0000259" key="12">
    <source>
        <dbReference type="PROSITE" id="PS51385"/>
    </source>
</evidence>
<dbReference type="GO" id="GO:0052856">
    <property type="term" value="F:NAD(P)HX epimerase activity"/>
    <property type="evidence" value="ECO:0007669"/>
    <property type="project" value="UniProtKB-EC"/>
</dbReference>
<evidence type="ECO:0000256" key="10">
    <source>
        <dbReference type="SAM" id="MobiDB-lite"/>
    </source>
</evidence>
<dbReference type="GO" id="GO:0005739">
    <property type="term" value="C:mitochondrion"/>
    <property type="evidence" value="ECO:0007669"/>
    <property type="project" value="TreeGrafter"/>
</dbReference>
<dbReference type="PROSITE" id="PS51385">
    <property type="entry name" value="YJEF_N"/>
    <property type="match status" value="1"/>
</dbReference>
<feature type="region of interest" description="Disordered" evidence="10">
    <location>
        <begin position="36"/>
        <end position="60"/>
    </location>
</feature>
<evidence type="ECO:0000313" key="14">
    <source>
        <dbReference type="Proteomes" id="UP000012073"/>
    </source>
</evidence>
<feature type="signal peptide" evidence="11">
    <location>
        <begin position="1"/>
        <end position="22"/>
    </location>
</feature>
<feature type="compositionally biased region" description="Basic and acidic residues" evidence="10">
    <location>
        <begin position="42"/>
        <end position="54"/>
    </location>
</feature>
<comment type="catalytic activity">
    <reaction evidence="2">
        <text>(6R)-NADPHX = (6S)-NADPHX</text>
        <dbReference type="Rhea" id="RHEA:32227"/>
        <dbReference type="ChEBI" id="CHEBI:64076"/>
        <dbReference type="ChEBI" id="CHEBI:64077"/>
        <dbReference type="EC" id="5.1.99.6"/>
    </reaction>
</comment>
<feature type="domain" description="YjeF N-terminal" evidence="12">
    <location>
        <begin position="65"/>
        <end position="267"/>
    </location>
</feature>
<dbReference type="InterPro" id="IPR036652">
    <property type="entry name" value="YjeF_N_dom_sf"/>
</dbReference>
<evidence type="ECO:0000256" key="8">
    <source>
        <dbReference type="ARBA" id="ARBA00023027"/>
    </source>
</evidence>
<dbReference type="PhylomeDB" id="R7QM21"/>
<dbReference type="AlphaFoldDB" id="R7QM21"/>
<feature type="chain" id="PRO_5004443430" description="NAD(P)H-hydrate epimerase" evidence="11">
    <location>
        <begin position="23"/>
        <end position="315"/>
    </location>
</feature>
<dbReference type="STRING" id="2769.R7QM21"/>
<dbReference type="KEGG" id="ccp:CHC_T00001267001"/>
<comment type="catalytic activity">
    <reaction evidence="1">
        <text>(6R)-NADHX = (6S)-NADHX</text>
        <dbReference type="Rhea" id="RHEA:32215"/>
        <dbReference type="ChEBI" id="CHEBI:64074"/>
        <dbReference type="ChEBI" id="CHEBI:64075"/>
        <dbReference type="EC" id="5.1.99.6"/>
    </reaction>
</comment>
<evidence type="ECO:0000256" key="9">
    <source>
        <dbReference type="ARBA" id="ARBA00023235"/>
    </source>
</evidence>
<evidence type="ECO:0000256" key="1">
    <source>
        <dbReference type="ARBA" id="ARBA00000013"/>
    </source>
</evidence>
<dbReference type="GO" id="GO:0000166">
    <property type="term" value="F:nucleotide binding"/>
    <property type="evidence" value="ECO:0007669"/>
    <property type="project" value="UniProtKB-KW"/>
</dbReference>
<evidence type="ECO:0000256" key="5">
    <source>
        <dbReference type="ARBA" id="ARBA00022741"/>
    </source>
</evidence>
<gene>
    <name evidence="13" type="ORF">CHC_T00001267001</name>
</gene>
<dbReference type="EMBL" id="HG001972">
    <property type="protein sequence ID" value="CDF38833.1"/>
    <property type="molecule type" value="Genomic_DNA"/>
</dbReference>